<evidence type="ECO:0000256" key="1">
    <source>
        <dbReference type="SAM" id="Coils"/>
    </source>
</evidence>
<evidence type="ECO:0000313" key="3">
    <source>
        <dbReference type="Proteomes" id="UP001189429"/>
    </source>
</evidence>
<reference evidence="2" key="1">
    <citation type="submission" date="2023-10" db="EMBL/GenBank/DDBJ databases">
        <authorList>
            <person name="Chen Y."/>
            <person name="Shah S."/>
            <person name="Dougan E. K."/>
            <person name="Thang M."/>
            <person name="Chan C."/>
        </authorList>
    </citation>
    <scope>NUCLEOTIDE SEQUENCE [LARGE SCALE GENOMIC DNA]</scope>
</reference>
<organism evidence="2 3">
    <name type="scientific">Prorocentrum cordatum</name>
    <dbReference type="NCBI Taxonomy" id="2364126"/>
    <lineage>
        <taxon>Eukaryota</taxon>
        <taxon>Sar</taxon>
        <taxon>Alveolata</taxon>
        <taxon>Dinophyceae</taxon>
        <taxon>Prorocentrales</taxon>
        <taxon>Prorocentraceae</taxon>
        <taxon>Prorocentrum</taxon>
    </lineage>
</organism>
<protein>
    <submittedName>
        <fullName evidence="2">Uncharacterized protein</fullName>
    </submittedName>
</protein>
<dbReference type="EMBL" id="CAUYUJ010014824">
    <property type="protein sequence ID" value="CAK0846453.1"/>
    <property type="molecule type" value="Genomic_DNA"/>
</dbReference>
<comment type="caution">
    <text evidence="2">The sequence shown here is derived from an EMBL/GenBank/DDBJ whole genome shotgun (WGS) entry which is preliminary data.</text>
</comment>
<feature type="coiled-coil region" evidence="1">
    <location>
        <begin position="103"/>
        <end position="174"/>
    </location>
</feature>
<dbReference type="Proteomes" id="UP001189429">
    <property type="component" value="Unassembled WGS sequence"/>
</dbReference>
<dbReference type="PANTHER" id="PTHR31432">
    <property type="entry name" value="INTRAFLAGELLAR TRANSPORT PROTEIN 74 HOMOLOG"/>
    <property type="match status" value="1"/>
</dbReference>
<name>A0ABN9TKE0_9DINO</name>
<sequence length="472" mass="54870">MYSSLEKRYEALVKTVRNFEGDLADHNLATDKQRTDTRPEEVHHMFQVMRQQNEQLRSDVDQIFLEKRGHEEEIASMDQEISAISRAAEDRLSELHPDQRREYEDLREESVRLGQELSDAREELDHASGRLNAEEGRLRADFLRSRFQQLSEVKAELAERLAVLDQEIQQCNMSVPEQRELLLSKVKSDNADIVVAEKRTFELKTENENLRALIKQVAHDAQEKKDDQDQQKYEVLFTKDQEMTQFIDSFPALKEEEERKLADKQQNIKVLLENISKMMALSAETSPDAHFSDLQDDLDFKSRQLQNAENTQSRLELDLAKRESELEKIETLDVKISQELKQVEEKMHKYEQEIAGKYDNIGAMTQQGESKCKELEAYKKALEARVSALSQQVSFVKIGFEARRQQLADDKTTSNLEAQEQQIKHYGANLYNLRTKIGEKEKETDFGTDKNACLDWASQLNRILQDAMLRPQ</sequence>
<keyword evidence="1" id="KW-0175">Coiled coil</keyword>
<dbReference type="PANTHER" id="PTHR31432:SF0">
    <property type="entry name" value="INTRAFLAGELLAR TRANSPORT PROTEIN 74 HOMOLOG"/>
    <property type="match status" value="1"/>
</dbReference>
<accession>A0ABN9TKE0</accession>
<evidence type="ECO:0000313" key="2">
    <source>
        <dbReference type="EMBL" id="CAK0846453.1"/>
    </source>
</evidence>
<dbReference type="InterPro" id="IPR029602">
    <property type="entry name" value="IFT74"/>
</dbReference>
<proteinExistence type="predicted"/>
<feature type="coiled-coil region" evidence="1">
    <location>
        <begin position="254"/>
        <end position="392"/>
    </location>
</feature>
<keyword evidence="3" id="KW-1185">Reference proteome</keyword>
<gene>
    <name evidence="2" type="ORF">PCOR1329_LOCUS39936</name>
</gene>